<evidence type="ECO:0000313" key="4">
    <source>
        <dbReference type="Proteomes" id="UP000041254"/>
    </source>
</evidence>
<accession>A0A0G4F345</accession>
<protein>
    <recommendedName>
        <fullName evidence="5">Mo25-like protein</fullName>
    </recommendedName>
</protein>
<dbReference type="InterPro" id="IPR016024">
    <property type="entry name" value="ARM-type_fold"/>
</dbReference>
<dbReference type="InterPro" id="IPR013878">
    <property type="entry name" value="Mo25"/>
</dbReference>
<dbReference type="VEuPathDB" id="CryptoDB:Vbra_5658"/>
<evidence type="ECO:0000313" key="3">
    <source>
        <dbReference type="EMBL" id="CEM06464.1"/>
    </source>
</evidence>
<comment type="similarity">
    <text evidence="1">Belongs to the Mo25 family.</text>
</comment>
<evidence type="ECO:0000256" key="1">
    <source>
        <dbReference type="ARBA" id="ARBA00011012"/>
    </source>
</evidence>
<dbReference type="EMBL" id="CDMY01000366">
    <property type="protein sequence ID" value="CEM06464.1"/>
    <property type="molecule type" value="Genomic_DNA"/>
</dbReference>
<name>A0A0G4F345_VITBC</name>
<feature type="region of interest" description="Disordered" evidence="2">
    <location>
        <begin position="348"/>
        <end position="443"/>
    </location>
</feature>
<evidence type="ECO:0000256" key="2">
    <source>
        <dbReference type="SAM" id="MobiDB-lite"/>
    </source>
</evidence>
<evidence type="ECO:0008006" key="5">
    <source>
        <dbReference type="Google" id="ProtNLM"/>
    </source>
</evidence>
<keyword evidence="4" id="KW-1185">Reference proteome</keyword>
<dbReference type="OMA" id="AYDHKES"/>
<sequence length="443" mass="49595">MNFFGLGKKKSPSPQELWRLIRSDLEKLEKLDPTAADSKHQIDKLNKDAAERLTQVLSHLPLATDYEDKQLPSDEARDAIVSSMLSDDTLVMIARDLGKYEFEVKRLVSQIFSNLMTAKEEESGKRPALEYVLNHKTLIDHLVAGYEASASGKQPTTVPHVGEMLRACAGYDELVRYVLETGHVYRLIDAVKLQNFDVASDAFVSLREFLVKKKNASAEFIQDHFDEFFDKYWEILNTSNYVTVRQSLKVLSELLLDRTFLRPMLKYVKNEKFLMLHMDQLRNESKAIAFEAFHLFKIFVANPQKPPRVHKILYANRDRIIRFLNQFLVDREEEQFVADKQTILQKLEQLPPPPDSPTQTQAAPATQQPQPQAEAEGASGEPTAPQQQQQQPEGHERPEEQPPAAAAASASSDAPQEAPAAAAEAAVAGSGEAAPETETGGGS</sequence>
<dbReference type="PANTHER" id="PTHR10182:SF3">
    <property type="entry name" value="PROTEIN MO25"/>
    <property type="match status" value="1"/>
</dbReference>
<dbReference type="GO" id="GO:0043539">
    <property type="term" value="F:protein serine/threonine kinase activator activity"/>
    <property type="evidence" value="ECO:0007669"/>
    <property type="project" value="TreeGrafter"/>
</dbReference>
<feature type="compositionally biased region" description="Low complexity" evidence="2">
    <location>
        <begin position="357"/>
        <end position="392"/>
    </location>
</feature>
<dbReference type="AlphaFoldDB" id="A0A0G4F345"/>
<reference evidence="3 4" key="1">
    <citation type="submission" date="2014-11" db="EMBL/GenBank/DDBJ databases">
        <authorList>
            <person name="Zhu J."/>
            <person name="Qi W."/>
            <person name="Song R."/>
        </authorList>
    </citation>
    <scope>NUCLEOTIDE SEQUENCE [LARGE SCALE GENOMIC DNA]</scope>
</reference>
<proteinExistence type="inferred from homology"/>
<dbReference type="SUPFAM" id="SSF48371">
    <property type="entry name" value="ARM repeat"/>
    <property type="match status" value="1"/>
</dbReference>
<dbReference type="InParanoid" id="A0A0G4F345"/>
<dbReference type="Gene3D" id="1.25.10.10">
    <property type="entry name" value="Leucine-rich Repeat Variant"/>
    <property type="match status" value="1"/>
</dbReference>
<organism evidence="3 4">
    <name type="scientific">Vitrella brassicaformis (strain CCMP3155)</name>
    <dbReference type="NCBI Taxonomy" id="1169540"/>
    <lineage>
        <taxon>Eukaryota</taxon>
        <taxon>Sar</taxon>
        <taxon>Alveolata</taxon>
        <taxon>Colpodellida</taxon>
        <taxon>Vitrellaceae</taxon>
        <taxon>Vitrella</taxon>
    </lineage>
</organism>
<dbReference type="PANTHER" id="PTHR10182">
    <property type="entry name" value="CALCIUM-BINDING PROTEIN 39-RELATED"/>
    <property type="match status" value="1"/>
</dbReference>
<dbReference type="Pfam" id="PF08569">
    <property type="entry name" value="Mo25"/>
    <property type="match status" value="1"/>
</dbReference>
<dbReference type="STRING" id="1169540.A0A0G4F345"/>
<dbReference type="InterPro" id="IPR011989">
    <property type="entry name" value="ARM-like"/>
</dbReference>
<dbReference type="OrthoDB" id="609103at2759"/>
<dbReference type="Proteomes" id="UP000041254">
    <property type="component" value="Unassembled WGS sequence"/>
</dbReference>
<feature type="compositionally biased region" description="Low complexity" evidence="2">
    <location>
        <begin position="402"/>
        <end position="443"/>
    </location>
</feature>
<dbReference type="GO" id="GO:0035556">
    <property type="term" value="P:intracellular signal transduction"/>
    <property type="evidence" value="ECO:0007669"/>
    <property type="project" value="TreeGrafter"/>
</dbReference>
<gene>
    <name evidence="3" type="ORF">Vbra_5658</name>
</gene>